<evidence type="ECO:0000313" key="3">
    <source>
        <dbReference type="Proteomes" id="UP000239532"/>
    </source>
</evidence>
<organism evidence="2 3">
    <name type="scientific">Nonlabens agnitus</name>
    <dbReference type="NCBI Taxonomy" id="870484"/>
    <lineage>
        <taxon>Bacteria</taxon>
        <taxon>Pseudomonadati</taxon>
        <taxon>Bacteroidota</taxon>
        <taxon>Flavobacteriia</taxon>
        <taxon>Flavobacteriales</taxon>
        <taxon>Flavobacteriaceae</taxon>
        <taxon>Nonlabens</taxon>
    </lineage>
</organism>
<keyword evidence="3" id="KW-1185">Reference proteome</keyword>
<reference evidence="2 3" key="1">
    <citation type="submission" date="2016-11" db="EMBL/GenBank/DDBJ databases">
        <title>Trade-off between light-utilization and light-protection in marine flavobacteria.</title>
        <authorList>
            <person name="Kumagai Y."/>
        </authorList>
    </citation>
    <scope>NUCLEOTIDE SEQUENCE [LARGE SCALE GENOMIC DNA]</scope>
    <source>
        <strain evidence="2 3">JCM 17109</strain>
    </source>
</reference>
<dbReference type="InterPro" id="IPR016181">
    <property type="entry name" value="Acyl_CoA_acyltransferase"/>
</dbReference>
<dbReference type="RefSeq" id="WP_105983450.1">
    <property type="nucleotide sequence ID" value="NZ_MQUC01000003.1"/>
</dbReference>
<dbReference type="EMBL" id="MQUC01000003">
    <property type="protein sequence ID" value="PRP67748.1"/>
    <property type="molecule type" value="Genomic_DNA"/>
</dbReference>
<dbReference type="AlphaFoldDB" id="A0A2S9WW91"/>
<accession>A0A2S9WW91</accession>
<keyword evidence="2" id="KW-0808">Transferase</keyword>
<protein>
    <submittedName>
        <fullName evidence="2">GNAT family N-acetyltransferase</fullName>
    </submittedName>
</protein>
<dbReference type="OrthoDB" id="9796171at2"/>
<dbReference type="Pfam" id="PF13673">
    <property type="entry name" value="Acetyltransf_10"/>
    <property type="match status" value="1"/>
</dbReference>
<comment type="caution">
    <text evidence="2">The sequence shown here is derived from an EMBL/GenBank/DDBJ whole genome shotgun (WGS) entry which is preliminary data.</text>
</comment>
<dbReference type="PROSITE" id="PS51186">
    <property type="entry name" value="GNAT"/>
    <property type="match status" value="1"/>
</dbReference>
<gene>
    <name evidence="2" type="ORF">BST86_11915</name>
</gene>
<dbReference type="GO" id="GO:0016747">
    <property type="term" value="F:acyltransferase activity, transferring groups other than amino-acyl groups"/>
    <property type="evidence" value="ECO:0007669"/>
    <property type="project" value="InterPro"/>
</dbReference>
<proteinExistence type="predicted"/>
<dbReference type="InterPro" id="IPR000182">
    <property type="entry name" value="GNAT_dom"/>
</dbReference>
<evidence type="ECO:0000313" key="2">
    <source>
        <dbReference type="EMBL" id="PRP67748.1"/>
    </source>
</evidence>
<dbReference type="Proteomes" id="UP000239532">
    <property type="component" value="Unassembled WGS sequence"/>
</dbReference>
<evidence type="ECO:0000259" key="1">
    <source>
        <dbReference type="PROSITE" id="PS51186"/>
    </source>
</evidence>
<dbReference type="CDD" id="cd04301">
    <property type="entry name" value="NAT_SF"/>
    <property type="match status" value="1"/>
</dbReference>
<dbReference type="Gene3D" id="3.40.630.30">
    <property type="match status" value="1"/>
</dbReference>
<sequence length="154" mass="17692">MDISIKSFDQLNTTELYDLLRLRSEVFVVEQDCVYQDVDGKDQKAMHILGHEGDQLAAYTRVFKAGDYFDMASIGRVVVSPQHRRKDYGKEIMKASMEFAFLPDRQAGAKAKQPIKISAQVYLKKFYEDLGFEETGKRYLEDGIPHMEMVANPE</sequence>
<dbReference type="SUPFAM" id="SSF55729">
    <property type="entry name" value="Acyl-CoA N-acyltransferases (Nat)"/>
    <property type="match status" value="1"/>
</dbReference>
<feature type="domain" description="N-acetyltransferase" evidence="1">
    <location>
        <begin position="6"/>
        <end position="154"/>
    </location>
</feature>
<name>A0A2S9WW91_9FLAO</name>